<proteinExistence type="predicted"/>
<sequence>MKDQAVSGKVRCYRSIVVDLENANIAEDSIGNGLLKNLQDPVTLQPILKSESANLGLAKANVDKTFRLLLKLKNKNGTWLGKTKDLMTDLGISPTKENNETFRIAREDFLVALTGNIERRFEDSAIPSRSECR</sequence>
<dbReference type="Proteomes" id="UP000828390">
    <property type="component" value="Unassembled WGS sequence"/>
</dbReference>
<organism evidence="1 2">
    <name type="scientific">Dreissena polymorpha</name>
    <name type="common">Zebra mussel</name>
    <name type="synonym">Mytilus polymorpha</name>
    <dbReference type="NCBI Taxonomy" id="45954"/>
    <lineage>
        <taxon>Eukaryota</taxon>
        <taxon>Metazoa</taxon>
        <taxon>Spiralia</taxon>
        <taxon>Lophotrochozoa</taxon>
        <taxon>Mollusca</taxon>
        <taxon>Bivalvia</taxon>
        <taxon>Autobranchia</taxon>
        <taxon>Heteroconchia</taxon>
        <taxon>Euheterodonta</taxon>
        <taxon>Imparidentia</taxon>
        <taxon>Neoheterodontei</taxon>
        <taxon>Myida</taxon>
        <taxon>Dreissenoidea</taxon>
        <taxon>Dreissenidae</taxon>
        <taxon>Dreissena</taxon>
    </lineage>
</organism>
<comment type="caution">
    <text evidence="1">The sequence shown here is derived from an EMBL/GenBank/DDBJ whole genome shotgun (WGS) entry which is preliminary data.</text>
</comment>
<keyword evidence="2" id="KW-1185">Reference proteome</keyword>
<evidence type="ECO:0000313" key="1">
    <source>
        <dbReference type="EMBL" id="KAH3721310.1"/>
    </source>
</evidence>
<reference evidence="1" key="1">
    <citation type="journal article" date="2019" name="bioRxiv">
        <title>The Genome of the Zebra Mussel, Dreissena polymorpha: A Resource for Invasive Species Research.</title>
        <authorList>
            <person name="McCartney M.A."/>
            <person name="Auch B."/>
            <person name="Kono T."/>
            <person name="Mallez S."/>
            <person name="Zhang Y."/>
            <person name="Obille A."/>
            <person name="Becker A."/>
            <person name="Abrahante J.E."/>
            <person name="Garbe J."/>
            <person name="Badalamenti J.P."/>
            <person name="Herman A."/>
            <person name="Mangelson H."/>
            <person name="Liachko I."/>
            <person name="Sullivan S."/>
            <person name="Sone E.D."/>
            <person name="Koren S."/>
            <person name="Silverstein K.A.T."/>
            <person name="Beckman K.B."/>
            <person name="Gohl D.M."/>
        </authorList>
    </citation>
    <scope>NUCLEOTIDE SEQUENCE</scope>
    <source>
        <strain evidence="1">Duluth1</strain>
        <tissue evidence="1">Whole animal</tissue>
    </source>
</reference>
<dbReference type="EMBL" id="JAIWYP010000013">
    <property type="protein sequence ID" value="KAH3721310.1"/>
    <property type="molecule type" value="Genomic_DNA"/>
</dbReference>
<name>A0A9D4HJA0_DREPO</name>
<reference evidence="1" key="2">
    <citation type="submission" date="2020-11" db="EMBL/GenBank/DDBJ databases">
        <authorList>
            <person name="McCartney M.A."/>
            <person name="Auch B."/>
            <person name="Kono T."/>
            <person name="Mallez S."/>
            <person name="Becker A."/>
            <person name="Gohl D.M."/>
            <person name="Silverstein K.A.T."/>
            <person name="Koren S."/>
            <person name="Bechman K.B."/>
            <person name="Herman A."/>
            <person name="Abrahante J.E."/>
            <person name="Garbe J."/>
        </authorList>
    </citation>
    <scope>NUCLEOTIDE SEQUENCE</scope>
    <source>
        <strain evidence="1">Duluth1</strain>
        <tissue evidence="1">Whole animal</tissue>
    </source>
</reference>
<evidence type="ECO:0000313" key="2">
    <source>
        <dbReference type="Proteomes" id="UP000828390"/>
    </source>
</evidence>
<gene>
    <name evidence="1" type="ORF">DPMN_064230</name>
</gene>
<protein>
    <submittedName>
        <fullName evidence="1">Uncharacterized protein</fullName>
    </submittedName>
</protein>
<accession>A0A9D4HJA0</accession>
<dbReference type="AlphaFoldDB" id="A0A9D4HJA0"/>